<gene>
    <name evidence="2" type="ORF">GCK72_000754</name>
</gene>
<dbReference type="PANTHER" id="PTHR21749">
    <property type="entry name" value="PRION-LIKE- Q/N-RICH -DOMAIN-BEARING PROTEIN PROTEIN 24"/>
    <property type="match status" value="1"/>
</dbReference>
<dbReference type="Proteomes" id="UP000483820">
    <property type="component" value="Chromosome I"/>
</dbReference>
<dbReference type="AlphaFoldDB" id="A0A6A5HNY9"/>
<dbReference type="PANTHER" id="PTHR21749:SF9">
    <property type="entry name" value="PHOSPHOLIPASE A1"/>
    <property type="match status" value="1"/>
</dbReference>
<dbReference type="CTD" id="9821252"/>
<proteinExistence type="predicted"/>
<dbReference type="RefSeq" id="XP_053591308.1">
    <property type="nucleotide sequence ID" value="XM_053722663.1"/>
</dbReference>
<reference evidence="2 3" key="1">
    <citation type="submission" date="2019-12" db="EMBL/GenBank/DDBJ databases">
        <title>Chromosome-level assembly of the Caenorhabditis remanei genome.</title>
        <authorList>
            <person name="Teterina A.A."/>
            <person name="Willis J.H."/>
            <person name="Phillips P.C."/>
        </authorList>
    </citation>
    <scope>NUCLEOTIDE SEQUENCE [LARGE SCALE GENOMIC DNA]</scope>
    <source>
        <strain evidence="2 3">PX506</strain>
        <tissue evidence="2">Whole organism</tissue>
    </source>
</reference>
<evidence type="ECO:0000313" key="3">
    <source>
        <dbReference type="Proteomes" id="UP000483820"/>
    </source>
</evidence>
<organism evidence="2 3">
    <name type="scientific">Caenorhabditis remanei</name>
    <name type="common">Caenorhabditis vulgaris</name>
    <dbReference type="NCBI Taxonomy" id="31234"/>
    <lineage>
        <taxon>Eukaryota</taxon>
        <taxon>Metazoa</taxon>
        <taxon>Ecdysozoa</taxon>
        <taxon>Nematoda</taxon>
        <taxon>Chromadorea</taxon>
        <taxon>Rhabditida</taxon>
        <taxon>Rhabditina</taxon>
        <taxon>Rhabditomorpha</taxon>
        <taxon>Rhabditoidea</taxon>
        <taxon>Rhabditidae</taxon>
        <taxon>Peloderinae</taxon>
        <taxon>Caenorhabditis</taxon>
    </lineage>
</organism>
<dbReference type="EMBL" id="WUAV01000001">
    <property type="protein sequence ID" value="KAF1768941.1"/>
    <property type="molecule type" value="Genomic_DNA"/>
</dbReference>
<dbReference type="KEGG" id="crq:GCK72_000754"/>
<sequence length="238" mass="26801">MESKLTTSSSPFFLIFLILLMMQIPRVQGLRPRGIGLIRLPFGVSDHRSGPYLPNLYIAGNKLYHKTQPVPDVSLPGQEKHFSGHAQLNPFTHMMAVGTNNDFGDSWGAGYALQGVNFLGTSFWNSFIVGAEIDSSKFTSHAVALDIPLPGINEMFDFQEETLEKHDEELTDIYHTRMNFPIPTTNQRFPFKAHFFERINDIDLNLAHIIPNLNIHGIDRDKIVDQLVQNKANPTLVG</sequence>
<keyword evidence="1" id="KW-0732">Signal</keyword>
<name>A0A6A5HNY9_CAERE</name>
<evidence type="ECO:0000256" key="1">
    <source>
        <dbReference type="SAM" id="SignalP"/>
    </source>
</evidence>
<evidence type="ECO:0000313" key="2">
    <source>
        <dbReference type="EMBL" id="KAF1768941.1"/>
    </source>
</evidence>
<comment type="caution">
    <text evidence="2">The sequence shown here is derived from an EMBL/GenBank/DDBJ whole genome shotgun (WGS) entry which is preliminary data.</text>
</comment>
<protein>
    <submittedName>
        <fullName evidence="2">Uncharacterized protein</fullName>
    </submittedName>
</protein>
<feature type="signal peptide" evidence="1">
    <location>
        <begin position="1"/>
        <end position="29"/>
    </location>
</feature>
<dbReference type="GeneID" id="9821252"/>
<accession>A0A6A5HNY9</accession>
<feature type="chain" id="PRO_5025641366" evidence="1">
    <location>
        <begin position="30"/>
        <end position="238"/>
    </location>
</feature>